<evidence type="ECO:0000313" key="3">
    <source>
        <dbReference type="Proteomes" id="UP000199671"/>
    </source>
</evidence>
<keyword evidence="2" id="KW-0503">Monooxygenase</keyword>
<sequence length="96" mass="11043">MKILHSQFTAKPGYEDEVAQMICDFGEKVRSEPGNRVFDVYRHSDDPAKFFVMEAYVDEDAFQTHLGMPYGGPFNARLEERIEEPHSVLTFLDQIG</sequence>
<dbReference type="SUPFAM" id="SSF54909">
    <property type="entry name" value="Dimeric alpha+beta barrel"/>
    <property type="match status" value="1"/>
</dbReference>
<keyword evidence="2" id="KW-0560">Oxidoreductase</keyword>
<organism evidence="2 3">
    <name type="scientific">Actinomyces ruminicola</name>
    <dbReference type="NCBI Taxonomy" id="332524"/>
    <lineage>
        <taxon>Bacteria</taxon>
        <taxon>Bacillati</taxon>
        <taxon>Actinomycetota</taxon>
        <taxon>Actinomycetes</taxon>
        <taxon>Actinomycetales</taxon>
        <taxon>Actinomycetaceae</taxon>
        <taxon>Actinomyces</taxon>
    </lineage>
</organism>
<dbReference type="PANTHER" id="PTHR33336">
    <property type="entry name" value="QUINOL MONOOXYGENASE YGIN-RELATED"/>
    <property type="match status" value="1"/>
</dbReference>
<dbReference type="EMBL" id="FNHU01000001">
    <property type="protein sequence ID" value="SDM25200.1"/>
    <property type="molecule type" value="Genomic_DNA"/>
</dbReference>
<dbReference type="InterPro" id="IPR011008">
    <property type="entry name" value="Dimeric_a/b-barrel"/>
</dbReference>
<evidence type="ECO:0000259" key="1">
    <source>
        <dbReference type="PROSITE" id="PS51725"/>
    </source>
</evidence>
<gene>
    <name evidence="2" type="ORF">SAMN04487766_10191</name>
</gene>
<feature type="domain" description="ABM" evidence="1">
    <location>
        <begin position="2"/>
        <end position="91"/>
    </location>
</feature>
<dbReference type="Pfam" id="PF03992">
    <property type="entry name" value="ABM"/>
    <property type="match status" value="1"/>
</dbReference>
<dbReference type="Proteomes" id="UP000199671">
    <property type="component" value="Unassembled WGS sequence"/>
</dbReference>
<name>A0A1G9RQ70_9ACTO</name>
<dbReference type="OrthoDB" id="3695636at2"/>
<dbReference type="AlphaFoldDB" id="A0A1G9RQ70"/>
<accession>A0A1G9RQ70</accession>
<dbReference type="PROSITE" id="PS51725">
    <property type="entry name" value="ABM"/>
    <property type="match status" value="1"/>
</dbReference>
<protein>
    <submittedName>
        <fullName evidence="2">Quinol monooxygenase YgiN</fullName>
    </submittedName>
</protein>
<evidence type="ECO:0000313" key="2">
    <source>
        <dbReference type="EMBL" id="SDM25200.1"/>
    </source>
</evidence>
<proteinExistence type="predicted"/>
<dbReference type="PANTHER" id="PTHR33336:SF3">
    <property type="entry name" value="ABM DOMAIN-CONTAINING PROTEIN"/>
    <property type="match status" value="1"/>
</dbReference>
<dbReference type="GO" id="GO:0004497">
    <property type="term" value="F:monooxygenase activity"/>
    <property type="evidence" value="ECO:0007669"/>
    <property type="project" value="UniProtKB-KW"/>
</dbReference>
<dbReference type="InterPro" id="IPR050744">
    <property type="entry name" value="AI-2_Isomerase_LsrG"/>
</dbReference>
<dbReference type="Gene3D" id="3.30.70.100">
    <property type="match status" value="1"/>
</dbReference>
<dbReference type="InterPro" id="IPR007138">
    <property type="entry name" value="ABM_dom"/>
</dbReference>
<dbReference type="RefSeq" id="WP_092606721.1">
    <property type="nucleotide sequence ID" value="NZ_FNHU01000001.1"/>
</dbReference>
<reference evidence="2 3" key="1">
    <citation type="submission" date="2016-10" db="EMBL/GenBank/DDBJ databases">
        <authorList>
            <person name="de Groot N.N."/>
        </authorList>
    </citation>
    <scope>NUCLEOTIDE SEQUENCE [LARGE SCALE GENOMIC DNA]</scope>
    <source>
        <strain evidence="2 3">KPR-7B</strain>
    </source>
</reference>